<accession>A0A0U5KQ06</accession>
<dbReference type="EMBL" id="LN887687">
    <property type="protein sequence ID" value="CUR42539.1"/>
    <property type="molecule type" value="Genomic_DNA"/>
</dbReference>
<evidence type="ECO:0000256" key="2">
    <source>
        <dbReference type="SAM" id="Phobius"/>
    </source>
</evidence>
<organism evidence="5 6">
    <name type="scientific">Limosilactobacillus reuteri</name>
    <name type="common">Lactobacillus reuteri</name>
    <dbReference type="NCBI Taxonomy" id="1598"/>
    <lineage>
        <taxon>Bacteria</taxon>
        <taxon>Bacillati</taxon>
        <taxon>Bacillota</taxon>
        <taxon>Bacilli</taxon>
        <taxon>Lactobacillales</taxon>
        <taxon>Lactobacillaceae</taxon>
        <taxon>Limosilactobacillus</taxon>
    </lineage>
</organism>
<sequence>MKRKTRIHLWSIIISIVGVITLLLFAVSLIIAMLVGSDEGCDSSIDTATISAGGISNGNWKDKNSAEYKAAKTIFETLTKKMGFSGAGAAGAVGNAIGESGLDVWKPNGVGYNGLFQWSQNQRLIAGGIIKSVDPSELTLDNEIKLMQYELNHGYTKVKTSVGKATDVHQATWNWFIDYEGMAGNENQYGQQRDPGAQWAYQEFGGSNISSNDSLLNGAAATADTGVAQDQQNSACNTDGGDTASGKWGWPFKTIPKDGPTRYENGQQYGHTGMIRGGGNDFHDGYDFGSAIVGAGQPILAVHDGKVFKVANDVGWWYVWVKSSDGYNEVYQEAFNSRGDITVNEGDEIKVGDKIGTLSGSHLHLGITKKAITSSVQSGYSDDGTWLDPIKIIKEGINN</sequence>
<evidence type="ECO:0000313" key="5">
    <source>
        <dbReference type="EMBL" id="CUR42539.1"/>
    </source>
</evidence>
<proteinExistence type="predicted"/>
<dbReference type="SUPFAM" id="SSF51261">
    <property type="entry name" value="Duplicated hybrid motif"/>
    <property type="match status" value="1"/>
</dbReference>
<evidence type="ECO:0000256" key="1">
    <source>
        <dbReference type="ARBA" id="ARBA00022729"/>
    </source>
</evidence>
<feature type="transmembrane region" description="Helical" evidence="2">
    <location>
        <begin position="12"/>
        <end position="35"/>
    </location>
</feature>
<reference evidence="6" key="1">
    <citation type="submission" date="2015-10" db="EMBL/GenBank/DDBJ databases">
        <authorList>
            <person name="Crossman L.C."/>
        </authorList>
    </citation>
    <scope>NUCLEOTIDE SEQUENCE [LARGE SCALE GENOMIC DNA]</scope>
    <source>
        <strain evidence="6">20-2</strain>
    </source>
</reference>
<evidence type="ECO:0000313" key="6">
    <source>
        <dbReference type="Proteomes" id="UP000235484"/>
    </source>
</evidence>
<dbReference type="PANTHER" id="PTHR21666:SF289">
    <property type="entry name" value="L-ALA--D-GLU ENDOPEPTIDASE"/>
    <property type="match status" value="1"/>
</dbReference>
<dbReference type="GO" id="GO:0004222">
    <property type="term" value="F:metalloendopeptidase activity"/>
    <property type="evidence" value="ECO:0007669"/>
    <property type="project" value="TreeGrafter"/>
</dbReference>
<keyword evidence="2" id="KW-0472">Membrane</keyword>
<dbReference type="Proteomes" id="UP000235484">
    <property type="component" value="Unassembled WGS sequence"/>
</dbReference>
<dbReference type="RefSeq" id="WP_102817013.1">
    <property type="nucleotide sequence ID" value="NZ_JAOPJB010000001.1"/>
</dbReference>
<evidence type="ECO:0000259" key="3">
    <source>
        <dbReference type="Pfam" id="PF01551"/>
    </source>
</evidence>
<keyword evidence="2" id="KW-0812">Transmembrane</keyword>
<dbReference type="Gene3D" id="2.70.70.10">
    <property type="entry name" value="Glucose Permease (Domain IIA)"/>
    <property type="match status" value="1"/>
</dbReference>
<keyword evidence="2" id="KW-1133">Transmembrane helix</keyword>
<feature type="domain" description="Phage tail lysozyme" evidence="4">
    <location>
        <begin position="69"/>
        <end position="204"/>
    </location>
</feature>
<feature type="domain" description="M23ase beta-sheet core" evidence="3">
    <location>
        <begin position="282"/>
        <end position="370"/>
    </location>
</feature>
<evidence type="ECO:0000259" key="4">
    <source>
        <dbReference type="Pfam" id="PF18013"/>
    </source>
</evidence>
<dbReference type="InterPro" id="IPR016047">
    <property type="entry name" value="M23ase_b-sheet_dom"/>
</dbReference>
<name>A0A0U5KQ06_LIMRT</name>
<dbReference type="InterPro" id="IPR011055">
    <property type="entry name" value="Dup_hybrid_motif"/>
</dbReference>
<dbReference type="InterPro" id="IPR050570">
    <property type="entry name" value="Cell_wall_metabolism_enzyme"/>
</dbReference>
<dbReference type="Pfam" id="PF01551">
    <property type="entry name" value="Peptidase_M23"/>
    <property type="match status" value="1"/>
</dbReference>
<dbReference type="Pfam" id="PF18013">
    <property type="entry name" value="Phage_lysozyme2"/>
    <property type="match status" value="1"/>
</dbReference>
<dbReference type="Gene3D" id="1.10.530.10">
    <property type="match status" value="1"/>
</dbReference>
<dbReference type="InterPro" id="IPR041219">
    <property type="entry name" value="Phage_lysozyme2"/>
</dbReference>
<dbReference type="PANTHER" id="PTHR21666">
    <property type="entry name" value="PEPTIDASE-RELATED"/>
    <property type="match status" value="1"/>
</dbReference>
<keyword evidence="1" id="KW-0732">Signal</keyword>
<protein>
    <submittedName>
        <fullName evidence="5">Tail protein</fullName>
    </submittedName>
</protein>
<dbReference type="CDD" id="cd12797">
    <property type="entry name" value="M23_peptidase"/>
    <property type="match status" value="1"/>
</dbReference>
<dbReference type="AlphaFoldDB" id="A0A0U5KQ06"/>
<gene>
    <name evidence="5" type="ORF">LRLP16767_LR202_02185</name>
</gene>